<dbReference type="PANTHER" id="PTHR43070:SF3">
    <property type="entry name" value="HOMOSERINE DEHYDROGENASE"/>
    <property type="match status" value="1"/>
</dbReference>
<evidence type="ECO:0000256" key="23">
    <source>
        <dbReference type="ARBA" id="ARBA00044938"/>
    </source>
</evidence>
<dbReference type="AlphaFoldDB" id="A4CPR7"/>
<comment type="catalytic activity">
    <reaction evidence="24">
        <text>L-aspartate + ATP = 4-phospho-L-aspartate + ADP</text>
        <dbReference type="Rhea" id="RHEA:23776"/>
        <dbReference type="ChEBI" id="CHEBI:29991"/>
        <dbReference type="ChEBI" id="CHEBI:30616"/>
        <dbReference type="ChEBI" id="CHEBI:57535"/>
        <dbReference type="ChEBI" id="CHEBI:456216"/>
        <dbReference type="EC" id="2.7.2.4"/>
    </reaction>
    <physiologicalReaction direction="left-to-right" evidence="24">
        <dbReference type="Rhea" id="RHEA:23777"/>
    </physiologicalReaction>
</comment>
<dbReference type="Gene3D" id="3.40.1160.10">
    <property type="entry name" value="Acetylglutamate kinase-like"/>
    <property type="match status" value="1"/>
</dbReference>
<evidence type="ECO:0000259" key="27">
    <source>
        <dbReference type="Pfam" id="PF00561"/>
    </source>
</evidence>
<accession>A4CPR7</accession>
<comment type="pathway">
    <text evidence="4">Amino-acid biosynthesis; L-threonine biosynthesis; L-threonine from L-aspartate: step 3/5.</text>
</comment>
<evidence type="ECO:0000256" key="21">
    <source>
        <dbReference type="ARBA" id="ARBA00023167"/>
    </source>
</evidence>
<feature type="domain" description="AB hydrolase-1" evidence="27">
    <location>
        <begin position="55"/>
        <end position="167"/>
    </location>
</feature>
<dbReference type="InterPro" id="IPR000073">
    <property type="entry name" value="AB_hydrolase_1"/>
</dbReference>
<keyword evidence="17" id="KW-0560">Oxidoreductase</keyword>
<dbReference type="GO" id="GO:0046872">
    <property type="term" value="F:metal ion binding"/>
    <property type="evidence" value="ECO:0007669"/>
    <property type="project" value="UniProtKB-KW"/>
</dbReference>
<keyword evidence="11" id="KW-0791">Threonine biosynthesis</keyword>
<dbReference type="InterPro" id="IPR029058">
    <property type="entry name" value="AB_hydrolase_fold"/>
</dbReference>
<evidence type="ECO:0000256" key="9">
    <source>
        <dbReference type="ARBA" id="ARBA00022605"/>
    </source>
</evidence>
<dbReference type="Pfam" id="PF00561">
    <property type="entry name" value="Abhydrolase_1"/>
    <property type="match status" value="1"/>
</dbReference>
<dbReference type="GO" id="GO:0050661">
    <property type="term" value="F:NADP binding"/>
    <property type="evidence" value="ECO:0007669"/>
    <property type="project" value="InterPro"/>
</dbReference>
<dbReference type="PROSITE" id="PS01042">
    <property type="entry name" value="HOMOSER_DHGENASE"/>
    <property type="match status" value="1"/>
</dbReference>
<comment type="pathway">
    <text evidence="2">Amino-acid biosynthesis; L-lysine biosynthesis via DAP pathway; (S)-tetrahydrodipicolinate from L-aspartate: step 1/4.</text>
</comment>
<dbReference type="Pfam" id="PF00742">
    <property type="entry name" value="Homoserine_dh"/>
    <property type="match status" value="1"/>
</dbReference>
<evidence type="ECO:0000313" key="33">
    <source>
        <dbReference type="Proteomes" id="UP000009049"/>
    </source>
</evidence>
<comment type="catalytic activity">
    <reaction evidence="25">
        <text>L-homoserine + NADP(+) = L-aspartate 4-semialdehyde + NADPH + H(+)</text>
        <dbReference type="Rhea" id="RHEA:15761"/>
        <dbReference type="ChEBI" id="CHEBI:15378"/>
        <dbReference type="ChEBI" id="CHEBI:57476"/>
        <dbReference type="ChEBI" id="CHEBI:57783"/>
        <dbReference type="ChEBI" id="CHEBI:58349"/>
        <dbReference type="ChEBI" id="CHEBI:537519"/>
        <dbReference type="EC" id="1.1.1.3"/>
    </reaction>
    <physiologicalReaction direction="right-to-left" evidence="25">
        <dbReference type="Rhea" id="RHEA:15763"/>
    </physiologicalReaction>
</comment>
<comment type="cofactor">
    <cofactor evidence="1">
        <name>a metal cation</name>
        <dbReference type="ChEBI" id="CHEBI:25213"/>
    </cofactor>
</comment>
<comment type="catalytic activity">
    <reaction evidence="26">
        <text>L-homoserine + NAD(+) = L-aspartate 4-semialdehyde + NADH + H(+)</text>
        <dbReference type="Rhea" id="RHEA:15757"/>
        <dbReference type="ChEBI" id="CHEBI:15378"/>
        <dbReference type="ChEBI" id="CHEBI:57476"/>
        <dbReference type="ChEBI" id="CHEBI:57540"/>
        <dbReference type="ChEBI" id="CHEBI:57945"/>
        <dbReference type="ChEBI" id="CHEBI:537519"/>
        <dbReference type="EC" id="1.1.1.3"/>
    </reaction>
    <physiologicalReaction direction="right-to-left" evidence="26">
        <dbReference type="Rhea" id="RHEA:15759"/>
    </physiologicalReaction>
</comment>
<dbReference type="SUPFAM" id="SSF55347">
    <property type="entry name" value="Glyceraldehyde-3-phosphate dehydrogenase-like, C-terminal domain"/>
    <property type="match status" value="1"/>
</dbReference>
<dbReference type="STRING" id="313596.RB2501_03150"/>
<dbReference type="Pfam" id="PF22468">
    <property type="entry name" value="ACT_9"/>
    <property type="match status" value="1"/>
</dbReference>
<comment type="similarity">
    <text evidence="7">In the C-terminal section; belongs to the homoserine dehydrogenase family.</text>
</comment>
<dbReference type="NCBIfam" id="NF006959">
    <property type="entry name" value="PRK09436.1"/>
    <property type="match status" value="1"/>
</dbReference>
<keyword evidence="20" id="KW-0457">Lysine biosynthesis</keyword>
<dbReference type="InterPro" id="IPR001342">
    <property type="entry name" value="HDH_cat"/>
</dbReference>
<dbReference type="SUPFAM" id="SSF53633">
    <property type="entry name" value="Carbamate kinase-like"/>
    <property type="match status" value="1"/>
</dbReference>
<keyword evidence="9" id="KW-0028">Amino-acid biosynthesis</keyword>
<gene>
    <name evidence="32" type="ordered locus">RB2501_03150</name>
</gene>
<evidence type="ECO:0000256" key="1">
    <source>
        <dbReference type="ARBA" id="ARBA00001920"/>
    </source>
</evidence>
<dbReference type="CDD" id="cd04921">
    <property type="entry name" value="ACT_AKi-HSDH-ThrA-like_1"/>
    <property type="match status" value="1"/>
</dbReference>
<dbReference type="InterPro" id="IPR011147">
    <property type="entry name" value="Bifunc_Aspkin/hSer_DH"/>
</dbReference>
<comment type="similarity">
    <text evidence="8">In the N-terminal section; belongs to the aspartokinase family.</text>
</comment>
<dbReference type="UniPathway" id="UPA00050">
    <property type="reaction ID" value="UER00063"/>
</dbReference>
<dbReference type="PANTHER" id="PTHR43070">
    <property type="match status" value="1"/>
</dbReference>
<evidence type="ECO:0000256" key="19">
    <source>
        <dbReference type="ARBA" id="ARBA00023053"/>
    </source>
</evidence>
<evidence type="ECO:0000256" key="13">
    <source>
        <dbReference type="ARBA" id="ARBA00022741"/>
    </source>
</evidence>
<keyword evidence="16" id="KW-0521">NADP</keyword>
<dbReference type="InterPro" id="IPR036291">
    <property type="entry name" value="NAD(P)-bd_dom_sf"/>
</dbReference>
<dbReference type="GO" id="GO:0004072">
    <property type="term" value="F:aspartate kinase activity"/>
    <property type="evidence" value="ECO:0007669"/>
    <property type="project" value="UniProtKB-EC"/>
</dbReference>
<dbReference type="eggNOG" id="COG0527">
    <property type="taxonomic scope" value="Bacteria"/>
</dbReference>
<keyword evidence="14 32" id="KW-0418">Kinase</keyword>
<dbReference type="GO" id="GO:0005524">
    <property type="term" value="F:ATP binding"/>
    <property type="evidence" value="ECO:0007669"/>
    <property type="project" value="UniProtKB-KW"/>
</dbReference>
<keyword evidence="18" id="KW-0520">NAD</keyword>
<dbReference type="InterPro" id="IPR036393">
    <property type="entry name" value="AceGlu_kinase-like_sf"/>
</dbReference>
<feature type="domain" description="Homoserine dehydrogenase catalytic" evidence="29">
    <location>
        <begin position="940"/>
        <end position="1141"/>
    </location>
</feature>
<dbReference type="Gene3D" id="3.40.50.1820">
    <property type="entry name" value="alpha/beta hydrolase"/>
    <property type="match status" value="1"/>
</dbReference>
<dbReference type="GO" id="GO:0009089">
    <property type="term" value="P:lysine biosynthetic process via diaminopimelate"/>
    <property type="evidence" value="ECO:0007669"/>
    <property type="project" value="UniProtKB-UniPathway"/>
</dbReference>
<dbReference type="CDD" id="cd04257">
    <property type="entry name" value="AAK_AK-HSDH"/>
    <property type="match status" value="1"/>
</dbReference>
<dbReference type="NCBIfam" id="TIGR00657">
    <property type="entry name" value="asp_kinases"/>
    <property type="match status" value="1"/>
</dbReference>
<evidence type="ECO:0000256" key="24">
    <source>
        <dbReference type="ARBA" id="ARBA00048561"/>
    </source>
</evidence>
<evidence type="ECO:0000256" key="6">
    <source>
        <dbReference type="ARBA" id="ARBA00005139"/>
    </source>
</evidence>
<evidence type="ECO:0000256" key="16">
    <source>
        <dbReference type="ARBA" id="ARBA00022857"/>
    </source>
</evidence>
<evidence type="ECO:0000256" key="8">
    <source>
        <dbReference type="ARBA" id="ARBA00010046"/>
    </source>
</evidence>
<evidence type="ECO:0000259" key="29">
    <source>
        <dbReference type="Pfam" id="PF00742"/>
    </source>
</evidence>
<evidence type="ECO:0000256" key="3">
    <source>
        <dbReference type="ARBA" id="ARBA00004986"/>
    </source>
</evidence>
<dbReference type="Pfam" id="PF03447">
    <property type="entry name" value="NAD_binding_3"/>
    <property type="match status" value="1"/>
</dbReference>
<proteinExistence type="inferred from homology"/>
<name>A4CPR7_ROBBH</name>
<keyword evidence="13" id="KW-0547">Nucleotide-binding</keyword>
<evidence type="ECO:0000256" key="11">
    <source>
        <dbReference type="ARBA" id="ARBA00022697"/>
    </source>
</evidence>
<comment type="pathway">
    <text evidence="3">Amino-acid biosynthesis; L-methionine biosynthesis via de novo pathway; L-homoserine from L-aspartate: step 1/3.</text>
</comment>
<dbReference type="eggNOG" id="COG2021">
    <property type="taxonomic scope" value="Bacteria"/>
</dbReference>
<dbReference type="SUPFAM" id="SSF53474">
    <property type="entry name" value="alpha/beta-Hydrolases"/>
    <property type="match status" value="1"/>
</dbReference>
<dbReference type="InterPro" id="IPR001341">
    <property type="entry name" value="Asp_kinase"/>
</dbReference>
<dbReference type="HOGENOM" id="CLU_009116_7_1_10"/>
<evidence type="ECO:0000256" key="4">
    <source>
        <dbReference type="ARBA" id="ARBA00005056"/>
    </source>
</evidence>
<organism evidence="32 33">
    <name type="scientific">Robiginitalea biformata (strain ATCC BAA-864 / DSM 15991 / KCTC 12146 / HTCC2501)</name>
    <dbReference type="NCBI Taxonomy" id="313596"/>
    <lineage>
        <taxon>Bacteria</taxon>
        <taxon>Pseudomonadati</taxon>
        <taxon>Bacteroidota</taxon>
        <taxon>Flavobacteriia</taxon>
        <taxon>Flavobacteriales</taxon>
        <taxon>Flavobacteriaceae</taxon>
        <taxon>Robiginitalea</taxon>
    </lineage>
</organism>
<feature type="domain" description="Aspartokinase ACT" evidence="31">
    <location>
        <begin position="648"/>
        <end position="708"/>
    </location>
</feature>
<evidence type="ECO:0000256" key="2">
    <source>
        <dbReference type="ARBA" id="ARBA00004766"/>
    </source>
</evidence>
<dbReference type="Gene3D" id="3.30.2130.10">
    <property type="entry name" value="VC0802-like"/>
    <property type="match status" value="1"/>
</dbReference>
<evidence type="ECO:0000256" key="5">
    <source>
        <dbReference type="ARBA" id="ARBA00005062"/>
    </source>
</evidence>
<dbReference type="InterPro" id="IPR041743">
    <property type="entry name" value="AK-HSDH_N"/>
</dbReference>
<feature type="domain" description="Aspartate/glutamate/uridylate kinase" evidence="28">
    <location>
        <begin position="344"/>
        <end position="616"/>
    </location>
</feature>
<evidence type="ECO:0000256" key="22">
    <source>
        <dbReference type="ARBA" id="ARBA00023268"/>
    </source>
</evidence>
<evidence type="ECO:0000256" key="14">
    <source>
        <dbReference type="ARBA" id="ARBA00022777"/>
    </source>
</evidence>
<dbReference type="InterPro" id="IPR045865">
    <property type="entry name" value="ACT-like_dom_sf"/>
</dbReference>
<dbReference type="Pfam" id="PF00696">
    <property type="entry name" value="AA_kinase"/>
    <property type="match status" value="1"/>
</dbReference>
<dbReference type="Gene3D" id="3.30.360.10">
    <property type="entry name" value="Dihydrodipicolinate Reductase, domain 2"/>
    <property type="match status" value="1"/>
</dbReference>
<evidence type="ECO:0000259" key="31">
    <source>
        <dbReference type="Pfam" id="PF22468"/>
    </source>
</evidence>
<dbReference type="GO" id="GO:0009086">
    <property type="term" value="P:methionine biosynthetic process"/>
    <property type="evidence" value="ECO:0007669"/>
    <property type="project" value="UniProtKB-KW"/>
</dbReference>
<evidence type="ECO:0000256" key="17">
    <source>
        <dbReference type="ARBA" id="ARBA00023002"/>
    </source>
</evidence>
<comment type="function">
    <text evidence="23">Bifunctional aspartate kinase and homoserine dehydrogenase that catalyzes the first and the third steps toward the synthesis of lysine, methionine and threonine from aspartate.</text>
</comment>
<dbReference type="EMBL" id="CP001712">
    <property type="protein sequence ID" value="EAR14388.1"/>
    <property type="molecule type" value="Genomic_DNA"/>
</dbReference>
<dbReference type="SUPFAM" id="SSF55021">
    <property type="entry name" value="ACT-like"/>
    <property type="match status" value="1"/>
</dbReference>
<feature type="domain" description="Aspartate/homoserine dehydrogenase NAD-binding" evidence="30">
    <location>
        <begin position="798"/>
        <end position="932"/>
    </location>
</feature>
<dbReference type="Gene3D" id="3.40.50.720">
    <property type="entry name" value="NAD(P)-binding Rossmann-like Domain"/>
    <property type="match status" value="1"/>
</dbReference>
<dbReference type="SUPFAM" id="SSF51735">
    <property type="entry name" value="NAD(P)-binding Rossmann-fold domains"/>
    <property type="match status" value="1"/>
</dbReference>
<keyword evidence="33" id="KW-1185">Reference proteome</keyword>
<evidence type="ECO:0000256" key="25">
    <source>
        <dbReference type="ARBA" id="ARBA00048841"/>
    </source>
</evidence>
<dbReference type="Proteomes" id="UP000009049">
    <property type="component" value="Chromosome"/>
</dbReference>
<dbReference type="InterPro" id="IPR054352">
    <property type="entry name" value="ACT_Aspartokinase"/>
</dbReference>
<sequence>MGAQRTPRTERPSNKTMEASPLQHIQLNAFTTEKGVTQQIELSYQLFGRKLHTAPVVLVNHALTGNSNVAGPDGWWTSLVGPGKCIDTETYTVLCFNVPGNGYDGFLIENYKDFIAGDIARIFLLGLEYLGIHKLFALIGGSLGGGIAWEMAALRPDLATHLIPVASDWKSTDWLIANCQIQEQFLVNSSQPVHDARMHAMLCYRTPESFKQRFRRSTNEESRLFNVESWLLHHGKKLQERFQLAAYKLTNQLLKTIDITRGGEEAFQRLQQSATHIHIIGVDSDLFFTAAENKETYKQLAQVNSNVTYGEIHSVHGHDAFLIEFDQMEQLLQDVFGGTGQRPLKVLKFGGKSLANGEGIDRVLDIISARVAEKERVAVVLSAREKATDQLEELLELAADGKDYSEAFSRFENYQRHTFSNVGLGDSFEAIARLLEGVRLLGDYSPKIKDQVLAQGELLSARLITKLLIGRGLNAVLVDARELIRTDSGFGNAQVLDEVSRENVNRFFSGLQADTVAVVTGFIASNALGETTTLGRNGSNYTASLLANYLNAAELQNYTHVNGIYTANPDLVPGARRIEQLSYSEANELANFGATILHAKTIIPLLEKNIPLRILNTFDGDGEGTLISARSSRDGIRSLSVIEHEALIHLEGRGLLGKVGVDARIFKALGQSGINVGIISQGSSERGIGLVVRADAAQRAKAALEAEFEEDFRNQDITRIHMTSDVSVISIVGQDLSTFHKPYNALIRNQVIPLLFNNTVTGKNVSLVVRKADTLKALNVMHGQIFGISKKINLAVFGVGTVGSTLMHQLLASADKIEARKGIRLNVFAVANSTRLLLDEAGVGADWSSRLSSAPEGYQLTELFDYARSHHLENLVAVDNTASEDFVARYFDFVENGFDLVSSNKVANTLGYDFYSLLREELESHQKQYLYETNVGAGLPLIDTIQLLHLSGENITRIRGVFSGSLSYIFNTFSRGGTSFSACVQAALDKGFTEPDPREDLSGNDVGRKLLILARELDLQNEFGDVSIENLIPKELRGGTREEFLESLSQLDDHFGAIRDRQEAGHVLRYVGDLSGDLQQDKGNLEVKLVSVPADSPLGQVKDADSLIEIYTESYGKRPLVIQGAGAGAAVTARGVFGDILRIAEKGFAD</sequence>
<evidence type="ECO:0000313" key="32">
    <source>
        <dbReference type="EMBL" id="EAR14388.1"/>
    </source>
</evidence>
<keyword evidence="19" id="KW-0915">Sodium</keyword>
<dbReference type="InterPro" id="IPR005106">
    <property type="entry name" value="Asp/hSer_DH_NAD-bd"/>
</dbReference>
<dbReference type="GO" id="GO:0004412">
    <property type="term" value="F:homoserine dehydrogenase activity"/>
    <property type="evidence" value="ECO:0007669"/>
    <property type="project" value="UniProtKB-EC"/>
</dbReference>
<dbReference type="KEGG" id="rbi:RB2501_03150"/>
<evidence type="ECO:0000256" key="7">
    <source>
        <dbReference type="ARBA" id="ARBA00007952"/>
    </source>
</evidence>
<dbReference type="UniPathway" id="UPA00051">
    <property type="reaction ID" value="UER00465"/>
</dbReference>
<evidence type="ECO:0000256" key="12">
    <source>
        <dbReference type="ARBA" id="ARBA00022723"/>
    </source>
</evidence>
<keyword evidence="10" id="KW-0808">Transferase</keyword>
<keyword evidence="22" id="KW-0511">Multifunctional enzyme</keyword>
<evidence type="ECO:0000256" key="26">
    <source>
        <dbReference type="ARBA" id="ARBA00049031"/>
    </source>
</evidence>
<evidence type="ECO:0000256" key="15">
    <source>
        <dbReference type="ARBA" id="ARBA00022840"/>
    </source>
</evidence>
<evidence type="ECO:0000256" key="20">
    <source>
        <dbReference type="ARBA" id="ARBA00023154"/>
    </source>
</evidence>
<dbReference type="UniPathway" id="UPA00034">
    <property type="reaction ID" value="UER00015"/>
</dbReference>
<protein>
    <submittedName>
        <fullName evidence="32">Bifunctional aspartokinase I/homeserine dehydrogenase I</fullName>
    </submittedName>
</protein>
<dbReference type="eggNOG" id="COG0460">
    <property type="taxonomic scope" value="Bacteria"/>
</dbReference>
<keyword evidence="15" id="KW-0067">ATP-binding</keyword>
<dbReference type="GO" id="GO:0009090">
    <property type="term" value="P:homoserine biosynthetic process"/>
    <property type="evidence" value="ECO:0007669"/>
    <property type="project" value="UniProtKB-ARBA"/>
</dbReference>
<evidence type="ECO:0000259" key="30">
    <source>
        <dbReference type="Pfam" id="PF03447"/>
    </source>
</evidence>
<evidence type="ECO:0000256" key="10">
    <source>
        <dbReference type="ARBA" id="ARBA00022679"/>
    </source>
</evidence>
<dbReference type="FunFam" id="3.30.360.10:FF:000006">
    <property type="entry name" value="Bifunctional aspartokinase/homoserine dehydrogenase"/>
    <property type="match status" value="1"/>
</dbReference>
<dbReference type="InterPro" id="IPR019811">
    <property type="entry name" value="HDH_CS"/>
</dbReference>
<reference evidence="32 33" key="1">
    <citation type="journal article" date="2009" name="J. Bacteriol.">
        <title>Complete genome sequence of Robiginitalea biformata HTCC2501.</title>
        <authorList>
            <person name="Oh H.M."/>
            <person name="Giovannoni S.J."/>
            <person name="Lee K."/>
            <person name="Ferriera S."/>
            <person name="Johnson J."/>
            <person name="Cho J.C."/>
        </authorList>
    </citation>
    <scope>NUCLEOTIDE SEQUENCE [LARGE SCALE GENOMIC DNA]</scope>
    <source>
        <strain evidence="33">ATCC BAA-864 / HTCC2501 / KCTC 12146</strain>
    </source>
</reference>
<comment type="pathway">
    <text evidence="5">Amino-acid biosynthesis; L-methionine biosynthesis via de novo pathway; L-homoserine from L-aspartate: step 3/3.</text>
</comment>
<evidence type="ECO:0000259" key="28">
    <source>
        <dbReference type="Pfam" id="PF00696"/>
    </source>
</evidence>
<keyword evidence="21" id="KW-0486">Methionine biosynthesis</keyword>
<keyword evidence="12" id="KW-0479">Metal-binding</keyword>
<evidence type="ECO:0000256" key="18">
    <source>
        <dbReference type="ARBA" id="ARBA00023027"/>
    </source>
</evidence>
<dbReference type="InterPro" id="IPR001048">
    <property type="entry name" value="Asp/Glu/Uridylate_kinase"/>
</dbReference>
<comment type="pathway">
    <text evidence="6">Amino-acid biosynthesis; L-threonine biosynthesis; L-threonine from L-aspartate: step 1/5.</text>
</comment>
<dbReference type="GO" id="GO:0009088">
    <property type="term" value="P:threonine biosynthetic process"/>
    <property type="evidence" value="ECO:0007669"/>
    <property type="project" value="UniProtKB-UniPathway"/>
</dbReference>